<gene>
    <name evidence="3" type="ORF">PAXINDRAFT_103764</name>
</gene>
<evidence type="ECO:0000313" key="4">
    <source>
        <dbReference type="Proteomes" id="UP000053647"/>
    </source>
</evidence>
<evidence type="ECO:0000256" key="1">
    <source>
        <dbReference type="SAM" id="MobiDB-lite"/>
    </source>
</evidence>
<dbReference type="HOGENOM" id="CLU_1357530_0_0_1"/>
<dbReference type="PROSITE" id="PS50404">
    <property type="entry name" value="GST_NTER"/>
    <property type="match status" value="1"/>
</dbReference>
<feature type="compositionally biased region" description="Low complexity" evidence="1">
    <location>
        <begin position="101"/>
        <end position="120"/>
    </location>
</feature>
<dbReference type="InterPro" id="IPR004045">
    <property type="entry name" value="Glutathione_S-Trfase_N"/>
</dbReference>
<reference evidence="3 4" key="1">
    <citation type="submission" date="2014-06" db="EMBL/GenBank/DDBJ databases">
        <authorList>
            <consortium name="DOE Joint Genome Institute"/>
            <person name="Kuo A."/>
            <person name="Kohler A."/>
            <person name="Nagy L.G."/>
            <person name="Floudas D."/>
            <person name="Copeland A."/>
            <person name="Barry K.W."/>
            <person name="Cichocki N."/>
            <person name="Veneault-Fourrey C."/>
            <person name="LaButti K."/>
            <person name="Lindquist E.A."/>
            <person name="Lipzen A."/>
            <person name="Lundell T."/>
            <person name="Morin E."/>
            <person name="Murat C."/>
            <person name="Sun H."/>
            <person name="Tunlid A."/>
            <person name="Henrissat B."/>
            <person name="Grigoriev I.V."/>
            <person name="Hibbett D.S."/>
            <person name="Martin F."/>
            <person name="Nordberg H.P."/>
            <person name="Cantor M.N."/>
            <person name="Hua S.X."/>
        </authorList>
    </citation>
    <scope>NUCLEOTIDE SEQUENCE [LARGE SCALE GENOMIC DNA]</scope>
    <source>
        <strain evidence="3 4">ATCC 200175</strain>
    </source>
</reference>
<proteinExistence type="predicted"/>
<name>A0A0C9T1S6_PAXIN</name>
<sequence length="202" mass="21864">MTDPSSLPKAVLYYHPASVWSSAALLALREKGYGDDELDLRVVDISKGDEFSPTFLRLNPKATVPTLVVPLRGSLGHDVETRFKAIADPKALVDLLDKSRSATSRTNTTSSAPAPSLSPATVGFADTSGKIVNAVHSEVVAPETLHHLNARDPQSLQALAQTLLPVLQSRHQAIMNHLSDGANETIRMSDKTKTFWSEKRDA</sequence>
<dbReference type="Proteomes" id="UP000053647">
    <property type="component" value="Unassembled WGS sequence"/>
</dbReference>
<accession>A0A0C9T1S6</accession>
<dbReference type="Pfam" id="PF13409">
    <property type="entry name" value="GST_N_2"/>
    <property type="match status" value="1"/>
</dbReference>
<reference evidence="4" key="2">
    <citation type="submission" date="2015-01" db="EMBL/GenBank/DDBJ databases">
        <title>Evolutionary Origins and Diversification of the Mycorrhizal Mutualists.</title>
        <authorList>
            <consortium name="DOE Joint Genome Institute"/>
            <consortium name="Mycorrhizal Genomics Consortium"/>
            <person name="Kohler A."/>
            <person name="Kuo A."/>
            <person name="Nagy L.G."/>
            <person name="Floudas D."/>
            <person name="Copeland A."/>
            <person name="Barry K.W."/>
            <person name="Cichocki N."/>
            <person name="Veneault-Fourrey C."/>
            <person name="LaButti K."/>
            <person name="Lindquist E.A."/>
            <person name="Lipzen A."/>
            <person name="Lundell T."/>
            <person name="Morin E."/>
            <person name="Murat C."/>
            <person name="Riley R."/>
            <person name="Ohm R."/>
            <person name="Sun H."/>
            <person name="Tunlid A."/>
            <person name="Henrissat B."/>
            <person name="Grigoriev I.V."/>
            <person name="Hibbett D.S."/>
            <person name="Martin F."/>
        </authorList>
    </citation>
    <scope>NUCLEOTIDE SEQUENCE [LARGE SCALE GENOMIC DNA]</scope>
    <source>
        <strain evidence="4">ATCC 200175</strain>
    </source>
</reference>
<keyword evidence="4" id="KW-1185">Reference proteome</keyword>
<dbReference type="Gene3D" id="3.40.30.10">
    <property type="entry name" value="Glutaredoxin"/>
    <property type="match status" value="1"/>
</dbReference>
<dbReference type="OrthoDB" id="412788at2759"/>
<feature type="domain" description="GST N-terminal" evidence="2">
    <location>
        <begin position="8"/>
        <end position="104"/>
    </location>
</feature>
<feature type="region of interest" description="Disordered" evidence="1">
    <location>
        <begin position="100"/>
        <end position="120"/>
    </location>
</feature>
<feature type="non-terminal residue" evidence="3">
    <location>
        <position position="202"/>
    </location>
</feature>
<dbReference type="SUPFAM" id="SSF52833">
    <property type="entry name" value="Thioredoxin-like"/>
    <property type="match status" value="1"/>
</dbReference>
<evidence type="ECO:0000259" key="2">
    <source>
        <dbReference type="PROSITE" id="PS50404"/>
    </source>
</evidence>
<dbReference type="AlphaFoldDB" id="A0A0C9T1S6"/>
<organism evidence="3 4">
    <name type="scientific">Paxillus involutus ATCC 200175</name>
    <dbReference type="NCBI Taxonomy" id="664439"/>
    <lineage>
        <taxon>Eukaryota</taxon>
        <taxon>Fungi</taxon>
        <taxon>Dikarya</taxon>
        <taxon>Basidiomycota</taxon>
        <taxon>Agaricomycotina</taxon>
        <taxon>Agaricomycetes</taxon>
        <taxon>Agaricomycetidae</taxon>
        <taxon>Boletales</taxon>
        <taxon>Paxilineae</taxon>
        <taxon>Paxillaceae</taxon>
        <taxon>Paxillus</taxon>
    </lineage>
</organism>
<protein>
    <recommendedName>
        <fullName evidence="2">GST N-terminal domain-containing protein</fullName>
    </recommendedName>
</protein>
<dbReference type="InterPro" id="IPR036249">
    <property type="entry name" value="Thioredoxin-like_sf"/>
</dbReference>
<evidence type="ECO:0000313" key="3">
    <source>
        <dbReference type="EMBL" id="KIJ05493.1"/>
    </source>
</evidence>
<dbReference type="EMBL" id="KN820942">
    <property type="protein sequence ID" value="KIJ05493.1"/>
    <property type="molecule type" value="Genomic_DNA"/>
</dbReference>